<proteinExistence type="predicted"/>
<reference evidence="1 2" key="1">
    <citation type="submission" date="2021-05" db="EMBL/GenBank/DDBJ databases">
        <title>The draft genome of Geobacter pelophilus DSM 12255.</title>
        <authorList>
            <person name="Xu Z."/>
            <person name="Masuda Y."/>
            <person name="Itoh H."/>
            <person name="Senoo K."/>
        </authorList>
    </citation>
    <scope>NUCLEOTIDE SEQUENCE [LARGE SCALE GENOMIC DNA]</scope>
    <source>
        <strain evidence="1 2">DSM 12255</strain>
    </source>
</reference>
<keyword evidence="2" id="KW-1185">Reference proteome</keyword>
<evidence type="ECO:0000313" key="1">
    <source>
        <dbReference type="EMBL" id="MBT0666212.1"/>
    </source>
</evidence>
<dbReference type="AlphaFoldDB" id="A0AAW4L7S4"/>
<dbReference type="RefSeq" id="WP_214172981.1">
    <property type="nucleotide sequence ID" value="NZ_JAHCVJ010000009.1"/>
</dbReference>
<protein>
    <submittedName>
        <fullName evidence="1">Uncharacterized protein</fullName>
    </submittedName>
</protein>
<gene>
    <name evidence="1" type="ORF">KI809_18015</name>
</gene>
<sequence length="123" mass="14072">MEKKSEEAQEKLLSELKYLRATLKDVGEAFILRAESEIETLAGYIAGMSRKDNLQVADSWLKEARATSFKPAKGRFKDLKKINHLLEDLLNIIIEKQTTSVPRSRKAKLRLENITVDTRAELQ</sequence>
<name>A0AAW4L7S4_9BACT</name>
<accession>A0AAW4L7S4</accession>
<dbReference type="EMBL" id="JAHCVJ010000009">
    <property type="protein sequence ID" value="MBT0666212.1"/>
    <property type="molecule type" value="Genomic_DNA"/>
</dbReference>
<dbReference type="Proteomes" id="UP000811899">
    <property type="component" value="Unassembled WGS sequence"/>
</dbReference>
<evidence type="ECO:0000313" key="2">
    <source>
        <dbReference type="Proteomes" id="UP000811899"/>
    </source>
</evidence>
<comment type="caution">
    <text evidence="1">The sequence shown here is derived from an EMBL/GenBank/DDBJ whole genome shotgun (WGS) entry which is preliminary data.</text>
</comment>
<organism evidence="1 2">
    <name type="scientific">Geoanaerobacter pelophilus</name>
    <dbReference type="NCBI Taxonomy" id="60036"/>
    <lineage>
        <taxon>Bacteria</taxon>
        <taxon>Pseudomonadati</taxon>
        <taxon>Thermodesulfobacteriota</taxon>
        <taxon>Desulfuromonadia</taxon>
        <taxon>Geobacterales</taxon>
        <taxon>Geobacteraceae</taxon>
        <taxon>Geoanaerobacter</taxon>
    </lineage>
</organism>